<organism evidence="1 2">
    <name type="scientific">Pseudomonas songnenensis</name>
    <dbReference type="NCBI Taxonomy" id="1176259"/>
    <lineage>
        <taxon>Bacteria</taxon>
        <taxon>Pseudomonadati</taxon>
        <taxon>Pseudomonadota</taxon>
        <taxon>Gammaproteobacteria</taxon>
        <taxon>Pseudomonadales</taxon>
        <taxon>Pseudomonadaceae</taxon>
        <taxon>Pseudomonas</taxon>
    </lineage>
</organism>
<dbReference type="Proteomes" id="UP000282800">
    <property type="component" value="Unassembled WGS sequence"/>
</dbReference>
<evidence type="ECO:0000313" key="1">
    <source>
        <dbReference type="EMBL" id="RYJ64380.1"/>
    </source>
</evidence>
<name>A0A482UKS1_9PSED</name>
<sequence length="62" mass="6623">MLNLNRPAYSPPIFESGRPLLYQACLLAMAAFIRNAPEGAPPDPLAPGAPFGPRLPPVLRVV</sequence>
<accession>A0A482UKS1</accession>
<protein>
    <submittedName>
        <fullName evidence="1">Uncharacterized protein</fullName>
    </submittedName>
</protein>
<comment type="caution">
    <text evidence="1">The sequence shown here is derived from an EMBL/GenBank/DDBJ whole genome shotgun (WGS) entry which is preliminary data.</text>
</comment>
<proteinExistence type="predicted"/>
<reference evidence="1 2" key="1">
    <citation type="submission" date="2019-01" db="EMBL/GenBank/DDBJ databases">
        <title>High-quality draft genome of. Pseudomonas songnenensis str. L103, a full-fledged denitrifier isolated from 100 meters deep aquifer in a heavily nitrogen fertilized agricultural area.</title>
        <authorList>
            <person name="Liu M."/>
            <person name="Liu B."/>
        </authorList>
    </citation>
    <scope>NUCLEOTIDE SEQUENCE [LARGE SCALE GENOMIC DNA]</scope>
    <source>
        <strain evidence="1 2">L103</strain>
    </source>
</reference>
<gene>
    <name evidence="1" type="ORF">EJA06_003775</name>
</gene>
<dbReference type="EMBL" id="RWYU02000001">
    <property type="protein sequence ID" value="RYJ64380.1"/>
    <property type="molecule type" value="Genomic_DNA"/>
</dbReference>
<evidence type="ECO:0000313" key="2">
    <source>
        <dbReference type="Proteomes" id="UP000282800"/>
    </source>
</evidence>
<dbReference type="AlphaFoldDB" id="A0A482UKS1"/>